<feature type="transmembrane region" description="Helical" evidence="7">
    <location>
        <begin position="354"/>
        <end position="377"/>
    </location>
</feature>
<evidence type="ECO:0000256" key="4">
    <source>
        <dbReference type="ARBA" id="ARBA00022989"/>
    </source>
</evidence>
<dbReference type="InterPro" id="IPR006153">
    <property type="entry name" value="Cation/H_exchanger_TM"/>
</dbReference>
<dbReference type="Gene3D" id="1.20.1530.20">
    <property type="match status" value="1"/>
</dbReference>
<comment type="subcellular location">
    <subcellularLocation>
        <location evidence="1">Membrane</location>
        <topology evidence="1">Multi-pass membrane protein</topology>
    </subcellularLocation>
</comment>
<organism evidence="9 10">
    <name type="scientific">Pelovirga terrestris</name>
    <dbReference type="NCBI Taxonomy" id="2771352"/>
    <lineage>
        <taxon>Bacteria</taxon>
        <taxon>Pseudomonadati</taxon>
        <taxon>Thermodesulfobacteriota</taxon>
        <taxon>Desulfuromonadia</taxon>
        <taxon>Geobacterales</taxon>
        <taxon>Geobacteraceae</taxon>
        <taxon>Pelovirga</taxon>
    </lineage>
</organism>
<evidence type="ECO:0000259" key="8">
    <source>
        <dbReference type="PROSITE" id="PS51094"/>
    </source>
</evidence>
<dbReference type="InterPro" id="IPR050794">
    <property type="entry name" value="CPA2_transporter"/>
</dbReference>
<dbReference type="Pfam" id="PF00359">
    <property type="entry name" value="PTS_EIIA_2"/>
    <property type="match status" value="1"/>
</dbReference>
<dbReference type="SUPFAM" id="SSF55804">
    <property type="entry name" value="Phoshotransferase/anion transport protein"/>
    <property type="match status" value="1"/>
</dbReference>
<keyword evidence="2" id="KW-0813">Transport</keyword>
<feature type="transmembrane region" description="Helical" evidence="7">
    <location>
        <begin position="207"/>
        <end position="229"/>
    </location>
</feature>
<dbReference type="RefSeq" id="WP_191154194.1">
    <property type="nucleotide sequence ID" value="NZ_JACWUN010000004.1"/>
</dbReference>
<dbReference type="GO" id="GO:0016020">
    <property type="term" value="C:membrane"/>
    <property type="evidence" value="ECO:0007669"/>
    <property type="project" value="UniProtKB-SubCell"/>
</dbReference>
<evidence type="ECO:0000313" key="9">
    <source>
        <dbReference type="EMBL" id="MBD1399913.1"/>
    </source>
</evidence>
<evidence type="ECO:0000256" key="3">
    <source>
        <dbReference type="ARBA" id="ARBA00022692"/>
    </source>
</evidence>
<feature type="transmembrane region" description="Helical" evidence="7">
    <location>
        <begin position="383"/>
        <end position="403"/>
    </location>
</feature>
<sequence>MSQLSHSEITALFLALGLLLASARLLGELARATGLPAVLGEITAGILWGPTVFGSLFPQWSAFLFPLSGGGALAFDGLITLAITLFLLVAGMEIDLSTVWRQGKVALYVALLGMFFPFAFGFMAGWWAPGLLGFQQGAHPLAFALFMATVLSISALPIIAKILMDLNIYRSDLGVVIIAAAVFNDLLGWLVFAMVLGMLGVGQMMPLGYTIGMTLVFVLLMILVMPLLLNQILPWVQAHSSWPGGILGFALSFCLLAAAFTEWIGIHAIFGSFLAGVALGDSKHLNERTRTTIEQFVSFIFAPLFFASIGLRVNFVDNFNLLLTLIILLLAMSGKILGSTLGARLGGLPLRESLGVSFGMSAQGTMGIILGVLALQFELISQEIFVSLVVMALVTSLLSGPLMQRVLRLKKARRFVNFFPPQGFILRLDSRDRWSAIHELAKLAGPLIDKTSEEITRAVYAREKMMATGIGQGVAVPHARLPGLAAPLVLVGLSPAGIDFDAPDTTTAKVIFLILAPQDDDGVQLEILADIAATFKVAEIREKVGNVNNYVEFLALVRSARGQ</sequence>
<feature type="transmembrane region" description="Helical" evidence="7">
    <location>
        <begin position="296"/>
        <end position="315"/>
    </location>
</feature>
<dbReference type="InterPro" id="IPR038770">
    <property type="entry name" value="Na+/solute_symporter_sf"/>
</dbReference>
<dbReference type="PROSITE" id="PS51094">
    <property type="entry name" value="PTS_EIIA_TYPE_2"/>
    <property type="match status" value="1"/>
</dbReference>
<dbReference type="Pfam" id="PF00999">
    <property type="entry name" value="Na_H_Exchanger"/>
    <property type="match status" value="1"/>
</dbReference>
<dbReference type="PANTHER" id="PTHR32468:SF0">
    <property type="entry name" value="K(+)_H(+) ANTIPORTER 1"/>
    <property type="match status" value="1"/>
</dbReference>
<dbReference type="EMBL" id="JACWUN010000004">
    <property type="protein sequence ID" value="MBD1399913.1"/>
    <property type="molecule type" value="Genomic_DNA"/>
</dbReference>
<gene>
    <name evidence="9" type="ORF">ICT70_04435</name>
</gene>
<evidence type="ECO:0000313" key="10">
    <source>
        <dbReference type="Proteomes" id="UP000632828"/>
    </source>
</evidence>
<keyword evidence="4 7" id="KW-1133">Transmembrane helix</keyword>
<dbReference type="Proteomes" id="UP000632828">
    <property type="component" value="Unassembled WGS sequence"/>
</dbReference>
<keyword evidence="5" id="KW-0406">Ion transport</keyword>
<keyword evidence="6 7" id="KW-0472">Membrane</keyword>
<evidence type="ECO:0000256" key="5">
    <source>
        <dbReference type="ARBA" id="ARBA00023065"/>
    </source>
</evidence>
<proteinExistence type="predicted"/>
<dbReference type="PANTHER" id="PTHR32468">
    <property type="entry name" value="CATION/H + ANTIPORTER"/>
    <property type="match status" value="1"/>
</dbReference>
<accession>A0A8J6UGK3</accession>
<dbReference type="CDD" id="cd00211">
    <property type="entry name" value="PTS_IIA_fru"/>
    <property type="match status" value="1"/>
</dbReference>
<feature type="transmembrane region" description="Helical" evidence="7">
    <location>
        <begin position="64"/>
        <end position="93"/>
    </location>
</feature>
<evidence type="ECO:0000256" key="1">
    <source>
        <dbReference type="ARBA" id="ARBA00004141"/>
    </source>
</evidence>
<feature type="transmembrane region" description="Helical" evidence="7">
    <location>
        <begin position="175"/>
        <end position="201"/>
    </location>
</feature>
<reference evidence="9" key="1">
    <citation type="submission" date="2020-09" db="EMBL/GenBank/DDBJ databases">
        <title>Pelobacter alkaliphilus sp. nov., a novel anaerobic arsenate-reducing bacterium from terrestrial mud volcano.</title>
        <authorList>
            <person name="Khomyakova M.A."/>
            <person name="Merkel A.Y."/>
            <person name="Slobodkin A.I."/>
        </authorList>
    </citation>
    <scope>NUCLEOTIDE SEQUENCE</scope>
    <source>
        <strain evidence="9">M08fum</strain>
    </source>
</reference>
<feature type="transmembrane region" description="Helical" evidence="7">
    <location>
        <begin position="241"/>
        <end position="260"/>
    </location>
</feature>
<feature type="transmembrane region" description="Helical" evidence="7">
    <location>
        <begin position="105"/>
        <end position="128"/>
    </location>
</feature>
<feature type="transmembrane region" description="Helical" evidence="7">
    <location>
        <begin position="321"/>
        <end position="342"/>
    </location>
</feature>
<dbReference type="AlphaFoldDB" id="A0A8J6UGK3"/>
<comment type="caution">
    <text evidence="9">The sequence shown here is derived from an EMBL/GenBank/DDBJ whole genome shotgun (WGS) entry which is preliminary data.</text>
</comment>
<name>A0A8J6UGK3_9BACT</name>
<dbReference type="GO" id="GO:0015297">
    <property type="term" value="F:antiporter activity"/>
    <property type="evidence" value="ECO:0007669"/>
    <property type="project" value="InterPro"/>
</dbReference>
<dbReference type="Gene3D" id="3.40.930.10">
    <property type="entry name" value="Mannitol-specific EII, Chain A"/>
    <property type="match status" value="1"/>
</dbReference>
<evidence type="ECO:0000256" key="6">
    <source>
        <dbReference type="ARBA" id="ARBA00023136"/>
    </source>
</evidence>
<dbReference type="InterPro" id="IPR016152">
    <property type="entry name" value="PTrfase/Anion_transptr"/>
</dbReference>
<protein>
    <submittedName>
        <fullName evidence="9">Cation:proton antiporter</fullName>
    </submittedName>
</protein>
<dbReference type="InterPro" id="IPR002178">
    <property type="entry name" value="PTS_EIIA_type-2_dom"/>
</dbReference>
<keyword evidence="10" id="KW-1185">Reference proteome</keyword>
<keyword evidence="3 7" id="KW-0812">Transmembrane</keyword>
<dbReference type="PROSITE" id="PS00372">
    <property type="entry name" value="PTS_EIIA_TYPE_2_HIS"/>
    <property type="match status" value="1"/>
</dbReference>
<evidence type="ECO:0000256" key="2">
    <source>
        <dbReference type="ARBA" id="ARBA00022448"/>
    </source>
</evidence>
<feature type="domain" description="PTS EIIA type-2" evidence="8">
    <location>
        <begin position="417"/>
        <end position="560"/>
    </location>
</feature>
<feature type="transmembrane region" description="Helical" evidence="7">
    <location>
        <begin position="140"/>
        <end position="163"/>
    </location>
</feature>
<dbReference type="GO" id="GO:1902600">
    <property type="term" value="P:proton transmembrane transport"/>
    <property type="evidence" value="ECO:0007669"/>
    <property type="project" value="InterPro"/>
</dbReference>
<evidence type="ECO:0000256" key="7">
    <source>
        <dbReference type="SAM" id="Phobius"/>
    </source>
</evidence>